<comment type="caution">
    <text evidence="1">The sequence shown here is derived from an EMBL/GenBank/DDBJ whole genome shotgun (WGS) entry which is preliminary data.</text>
</comment>
<name>A0ABP7PP28_9SPHI</name>
<organism evidence="1 2">
    <name type="scientific">Mucilaginibacter dorajii</name>
    <dbReference type="NCBI Taxonomy" id="692994"/>
    <lineage>
        <taxon>Bacteria</taxon>
        <taxon>Pseudomonadati</taxon>
        <taxon>Bacteroidota</taxon>
        <taxon>Sphingobacteriia</taxon>
        <taxon>Sphingobacteriales</taxon>
        <taxon>Sphingobacteriaceae</taxon>
        <taxon>Mucilaginibacter</taxon>
    </lineage>
</organism>
<sequence length="70" mass="7991">MGCKIKVLNLYMARELNNSIFCYKYGCRKCKPGAGLINKRVNFLQDDTSFNIARNVFNSGDIILSVIERI</sequence>
<accession>A0ABP7PP28</accession>
<protein>
    <submittedName>
        <fullName evidence="1">Uncharacterized protein</fullName>
    </submittedName>
</protein>
<proteinExistence type="predicted"/>
<keyword evidence="2" id="KW-1185">Reference proteome</keyword>
<evidence type="ECO:0000313" key="1">
    <source>
        <dbReference type="EMBL" id="GAA3968460.1"/>
    </source>
</evidence>
<gene>
    <name evidence="1" type="ORF">GCM10022210_16680</name>
</gene>
<reference evidence="2" key="1">
    <citation type="journal article" date="2019" name="Int. J. Syst. Evol. Microbiol.">
        <title>The Global Catalogue of Microorganisms (GCM) 10K type strain sequencing project: providing services to taxonomists for standard genome sequencing and annotation.</title>
        <authorList>
            <consortium name="The Broad Institute Genomics Platform"/>
            <consortium name="The Broad Institute Genome Sequencing Center for Infectious Disease"/>
            <person name="Wu L."/>
            <person name="Ma J."/>
        </authorList>
    </citation>
    <scope>NUCLEOTIDE SEQUENCE [LARGE SCALE GENOMIC DNA]</scope>
    <source>
        <strain evidence="2">JCM 16601</strain>
    </source>
</reference>
<evidence type="ECO:0000313" key="2">
    <source>
        <dbReference type="Proteomes" id="UP001500742"/>
    </source>
</evidence>
<dbReference type="EMBL" id="BAAAZC010000010">
    <property type="protein sequence ID" value="GAA3968460.1"/>
    <property type="molecule type" value="Genomic_DNA"/>
</dbReference>
<dbReference type="Proteomes" id="UP001500742">
    <property type="component" value="Unassembled WGS sequence"/>
</dbReference>